<evidence type="ECO:0000313" key="2">
    <source>
        <dbReference type="Proteomes" id="UP001165960"/>
    </source>
</evidence>
<gene>
    <name evidence="1" type="ORF">DSO57_1037787</name>
</gene>
<comment type="caution">
    <text evidence="1">The sequence shown here is derived from an EMBL/GenBank/DDBJ whole genome shotgun (WGS) entry which is preliminary data.</text>
</comment>
<evidence type="ECO:0000313" key="1">
    <source>
        <dbReference type="EMBL" id="KAJ9075263.1"/>
    </source>
</evidence>
<sequence>MCASISLGSFKNNLGIHVFYKIWKPKETKVNVVFCHGHSEHVSRYSDIFTRFAGNGIKVLAFDQVGYGETGMKMNDLGGARGAEQLLLDMTKAIDEIHKPGVPLFLMGHSFGGLGVLNYLSRGKKRELVHGGITSAPCLVPGRAAPPLVLQMLIVIFSYIIPLLEIKVSVKWEDLSRSESTQEKLTNDPLVTFNSTLIQLRDLALGSLKLFLGGYKSINVPNLLLVHGAKDAVISYGATASLVEKLNKNGRIPNLEMKTLPEAHHDLMFEPEGDELVSYFINWITSNASGERPNLQPTQQ</sequence>
<reference evidence="1" key="1">
    <citation type="submission" date="2022-04" db="EMBL/GenBank/DDBJ databases">
        <title>Genome of the entomopathogenic fungus Entomophthora muscae.</title>
        <authorList>
            <person name="Elya C."/>
            <person name="Lovett B.R."/>
            <person name="Lee E."/>
            <person name="Macias A.M."/>
            <person name="Hajek A.E."/>
            <person name="De Bivort B.L."/>
            <person name="Kasson M.T."/>
            <person name="De Fine Licht H.H."/>
            <person name="Stajich J.E."/>
        </authorList>
    </citation>
    <scope>NUCLEOTIDE SEQUENCE</scope>
    <source>
        <strain evidence="1">Berkeley</strain>
    </source>
</reference>
<name>A0ACC2TKS6_9FUNG</name>
<accession>A0ACC2TKS6</accession>
<dbReference type="Proteomes" id="UP001165960">
    <property type="component" value="Unassembled WGS sequence"/>
</dbReference>
<keyword evidence="2" id="KW-1185">Reference proteome</keyword>
<proteinExistence type="predicted"/>
<protein>
    <submittedName>
        <fullName evidence="1">Uncharacterized protein</fullName>
    </submittedName>
</protein>
<dbReference type="EMBL" id="QTSX02002554">
    <property type="protein sequence ID" value="KAJ9075263.1"/>
    <property type="molecule type" value="Genomic_DNA"/>
</dbReference>
<organism evidence="1 2">
    <name type="scientific">Entomophthora muscae</name>
    <dbReference type="NCBI Taxonomy" id="34485"/>
    <lineage>
        <taxon>Eukaryota</taxon>
        <taxon>Fungi</taxon>
        <taxon>Fungi incertae sedis</taxon>
        <taxon>Zoopagomycota</taxon>
        <taxon>Entomophthoromycotina</taxon>
        <taxon>Entomophthoromycetes</taxon>
        <taxon>Entomophthorales</taxon>
        <taxon>Entomophthoraceae</taxon>
        <taxon>Entomophthora</taxon>
    </lineage>
</organism>